<organism evidence="2 4">
    <name type="scientific">Lactarius akahatsu</name>
    <dbReference type="NCBI Taxonomy" id="416441"/>
    <lineage>
        <taxon>Eukaryota</taxon>
        <taxon>Fungi</taxon>
        <taxon>Dikarya</taxon>
        <taxon>Basidiomycota</taxon>
        <taxon>Agaricomycotina</taxon>
        <taxon>Agaricomycetes</taxon>
        <taxon>Russulales</taxon>
        <taxon>Russulaceae</taxon>
        <taxon>Lactarius</taxon>
    </lineage>
</organism>
<evidence type="ECO:0000256" key="1">
    <source>
        <dbReference type="SAM" id="MobiDB-lite"/>
    </source>
</evidence>
<evidence type="ECO:0000313" key="3">
    <source>
        <dbReference type="EMBL" id="KAH8978565.1"/>
    </source>
</evidence>
<name>A0AAD4L556_9AGAM</name>
<dbReference type="EMBL" id="JAKELL010000218">
    <property type="protein sequence ID" value="KAH8978548.1"/>
    <property type="molecule type" value="Genomic_DNA"/>
</dbReference>
<sequence>MMMDNDDMAGDRDALGSTQEQDIGSSLGPTVTVHDGSSRQRRSKTFDAGAIVLGSEQSPVTFKSLEGPDQAENPTFRNFRARLAAWLTASLPQYEFSLAPGCTRVEFQDDDKITEYRSIKVCYESKVDWQQYLDYLYYNPDFHGHERRDVVILMTTEGFIFAELHFIFTTSVAGKIFVCPLDASTGPPRAKDKNLRLRRLRARRSMEFFFAQSIVRGAPVIQDFDRRGDYFLMDVVDHSGDLFIIRCNEIFGW</sequence>
<keyword evidence="4" id="KW-1185">Reference proteome</keyword>
<gene>
    <name evidence="2" type="ORF">EDB92DRAFT_555888</name>
    <name evidence="3" type="ORF">EDB92DRAFT_556722</name>
</gene>
<proteinExistence type="predicted"/>
<accession>A0AAD4L556</accession>
<evidence type="ECO:0000313" key="4">
    <source>
        <dbReference type="Proteomes" id="UP001201163"/>
    </source>
</evidence>
<feature type="region of interest" description="Disordered" evidence="1">
    <location>
        <begin position="1"/>
        <end position="42"/>
    </location>
</feature>
<dbReference type="Proteomes" id="UP001201163">
    <property type="component" value="Unassembled WGS sequence"/>
</dbReference>
<feature type="compositionally biased region" description="Polar residues" evidence="1">
    <location>
        <begin position="16"/>
        <end position="29"/>
    </location>
</feature>
<dbReference type="EMBL" id="JAKELL010000218">
    <property type="protein sequence ID" value="KAH8978565.1"/>
    <property type="molecule type" value="Genomic_DNA"/>
</dbReference>
<protein>
    <submittedName>
        <fullName evidence="2">Uncharacterized protein</fullName>
    </submittedName>
</protein>
<evidence type="ECO:0000313" key="2">
    <source>
        <dbReference type="EMBL" id="KAH8978548.1"/>
    </source>
</evidence>
<dbReference type="AlphaFoldDB" id="A0AAD4L556"/>
<comment type="caution">
    <text evidence="2">The sequence shown here is derived from an EMBL/GenBank/DDBJ whole genome shotgun (WGS) entry which is preliminary data.</text>
</comment>
<reference evidence="2" key="1">
    <citation type="submission" date="2022-01" db="EMBL/GenBank/DDBJ databases">
        <title>Comparative genomics reveals a dynamic genome evolution in the ectomycorrhizal milk-cap (Lactarius) mushrooms.</title>
        <authorList>
            <consortium name="DOE Joint Genome Institute"/>
            <person name="Lebreton A."/>
            <person name="Tang N."/>
            <person name="Kuo A."/>
            <person name="LaButti K."/>
            <person name="Drula E."/>
            <person name="Barry K."/>
            <person name="Clum A."/>
            <person name="Lipzen A."/>
            <person name="Mousain D."/>
            <person name="Ng V."/>
            <person name="Wang R."/>
            <person name="Wang X."/>
            <person name="Dai Y."/>
            <person name="Henrissat B."/>
            <person name="Grigoriev I.V."/>
            <person name="Guerin-Laguette A."/>
            <person name="Yu F."/>
            <person name="Martin F.M."/>
        </authorList>
    </citation>
    <scope>NUCLEOTIDE SEQUENCE</scope>
    <source>
        <strain evidence="2">QP</strain>
    </source>
</reference>